<evidence type="ECO:0000313" key="5">
    <source>
        <dbReference type="Proteomes" id="UP000604481"/>
    </source>
</evidence>
<evidence type="ECO:0000256" key="1">
    <source>
        <dbReference type="ARBA" id="ARBA00022729"/>
    </source>
</evidence>
<evidence type="ECO:0000259" key="3">
    <source>
        <dbReference type="SMART" id="SM00062"/>
    </source>
</evidence>
<dbReference type="Gene3D" id="3.40.190.10">
    <property type="entry name" value="Periplasmic binding protein-like II"/>
    <property type="match status" value="2"/>
</dbReference>
<dbReference type="Proteomes" id="UP000604481">
    <property type="component" value="Unassembled WGS sequence"/>
</dbReference>
<comment type="caution">
    <text evidence="4">The sequence shown here is derived from an EMBL/GenBank/DDBJ whole genome shotgun (WGS) entry which is preliminary data.</text>
</comment>
<evidence type="ECO:0000313" key="4">
    <source>
        <dbReference type="EMBL" id="MBE9608088.1"/>
    </source>
</evidence>
<keyword evidence="5" id="KW-1185">Reference proteome</keyword>
<feature type="domain" description="Solute-binding protein family 3/N-terminal" evidence="3">
    <location>
        <begin position="28"/>
        <end position="255"/>
    </location>
</feature>
<organism evidence="4 5">
    <name type="scientific">Chitinilyticum piscinae</name>
    <dbReference type="NCBI Taxonomy" id="2866724"/>
    <lineage>
        <taxon>Bacteria</taxon>
        <taxon>Pseudomonadati</taxon>
        <taxon>Pseudomonadota</taxon>
        <taxon>Betaproteobacteria</taxon>
        <taxon>Neisseriales</taxon>
        <taxon>Chitinibacteraceae</taxon>
        <taxon>Chitinilyticum</taxon>
    </lineage>
</organism>
<reference evidence="4 5" key="1">
    <citation type="submission" date="2020-10" db="EMBL/GenBank/DDBJ databases">
        <title>The genome sequence of Chitinilyticum litopenaei 4Y14.</title>
        <authorList>
            <person name="Liu Y."/>
        </authorList>
    </citation>
    <scope>NUCLEOTIDE SEQUENCE [LARGE SCALE GENOMIC DNA]</scope>
    <source>
        <strain evidence="4 5">4Y14</strain>
    </source>
</reference>
<dbReference type="EMBL" id="JADFUA010000001">
    <property type="protein sequence ID" value="MBE9608088.1"/>
    <property type="molecule type" value="Genomic_DNA"/>
</dbReference>
<gene>
    <name evidence="4" type="ORF">INR99_01890</name>
</gene>
<feature type="signal peptide" evidence="2">
    <location>
        <begin position="1"/>
        <end position="18"/>
    </location>
</feature>
<dbReference type="SUPFAM" id="SSF53850">
    <property type="entry name" value="Periplasmic binding protein-like II"/>
    <property type="match status" value="1"/>
</dbReference>
<proteinExistence type="predicted"/>
<dbReference type="InterPro" id="IPR001638">
    <property type="entry name" value="Solute-binding_3/MltF_N"/>
</dbReference>
<name>A0A8J7FET3_9NEIS</name>
<dbReference type="RefSeq" id="WP_194114589.1">
    <property type="nucleotide sequence ID" value="NZ_JADFUA010000001.1"/>
</dbReference>
<dbReference type="PANTHER" id="PTHR35936">
    <property type="entry name" value="MEMBRANE-BOUND LYTIC MUREIN TRANSGLYCOSYLASE F"/>
    <property type="match status" value="1"/>
</dbReference>
<protein>
    <submittedName>
        <fullName evidence="4">Transporter substrate-binding domain-containing protein</fullName>
    </submittedName>
</protein>
<sequence length="265" mass="30097">MSRLLALLPLLLSTTLLAGPGPDCPPAPVSAGLYEYGMLYHDGRGIDKDVIEELVRRSGCKLELKVLPRAQIWQELAAGELMLTGSALRTPERERFALFSSPYTLSKNYAILPRQIASQLRNSAQFLANPQWRWGVVQSYKHGEHYDDFLATLRARGRVVDVADSEALFQLLGSGKVQGVLAQPVTYGFYLNRLPAPTDFVARDWDPQDRGLNGHLVFSKKHFSEADLRGWDYLLREMRHDGTLERIYRRYLPQAEARRMVPRDD</sequence>
<dbReference type="SMART" id="SM00062">
    <property type="entry name" value="PBPb"/>
    <property type="match status" value="1"/>
</dbReference>
<accession>A0A8J7FET3</accession>
<evidence type="ECO:0000256" key="2">
    <source>
        <dbReference type="SAM" id="SignalP"/>
    </source>
</evidence>
<keyword evidence="1 2" id="KW-0732">Signal</keyword>
<feature type="chain" id="PRO_5035273424" evidence="2">
    <location>
        <begin position="19"/>
        <end position="265"/>
    </location>
</feature>
<dbReference type="Pfam" id="PF00497">
    <property type="entry name" value="SBP_bac_3"/>
    <property type="match status" value="1"/>
</dbReference>
<dbReference type="AlphaFoldDB" id="A0A8J7FET3"/>